<accession>A0ABQ9HVR7</accession>
<keyword evidence="1" id="KW-1133">Transmembrane helix</keyword>
<comment type="caution">
    <text evidence="3">The sequence shown here is derived from an EMBL/GenBank/DDBJ whole genome shotgun (WGS) entry which is preliminary data.</text>
</comment>
<dbReference type="EMBL" id="JARBHB010000003">
    <property type="protein sequence ID" value="KAJ8888478.1"/>
    <property type="molecule type" value="Genomic_DNA"/>
</dbReference>
<feature type="domain" description="PiggyBac transposable element-derived protein" evidence="2">
    <location>
        <begin position="6"/>
        <end position="57"/>
    </location>
</feature>
<dbReference type="Proteomes" id="UP001159363">
    <property type="component" value="Chromosome 3"/>
</dbReference>
<evidence type="ECO:0000256" key="1">
    <source>
        <dbReference type="SAM" id="Phobius"/>
    </source>
</evidence>
<reference evidence="3 4" key="1">
    <citation type="submission" date="2023-02" db="EMBL/GenBank/DDBJ databases">
        <title>LHISI_Scaffold_Assembly.</title>
        <authorList>
            <person name="Stuart O.P."/>
            <person name="Cleave R."/>
            <person name="Magrath M.J.L."/>
            <person name="Mikheyev A.S."/>
        </authorList>
    </citation>
    <scope>NUCLEOTIDE SEQUENCE [LARGE SCALE GENOMIC DNA]</scope>
    <source>
        <strain evidence="3">Daus_M_001</strain>
        <tissue evidence="3">Leg muscle</tissue>
    </source>
</reference>
<name>A0ABQ9HVR7_9NEOP</name>
<gene>
    <name evidence="3" type="ORF">PR048_007968</name>
</gene>
<keyword evidence="1" id="KW-0812">Transmembrane</keyword>
<keyword evidence="1" id="KW-0472">Membrane</keyword>
<dbReference type="Pfam" id="PF13843">
    <property type="entry name" value="DDE_Tnp_1_7"/>
    <property type="match status" value="1"/>
</dbReference>
<evidence type="ECO:0000313" key="4">
    <source>
        <dbReference type="Proteomes" id="UP001159363"/>
    </source>
</evidence>
<keyword evidence="4" id="KW-1185">Reference proteome</keyword>
<proteinExistence type="predicted"/>
<sequence>MDSSYKKPKIIDFYNKTKAGVDSLDQKCATYTVGRRTRRWILAIWFAIMDIAAVNAHLVLGATKDSDNITCCDFLVSLGRLQEINSCLFLRTLQKDVNATSALGPRSEAFNLLYPVLQRSLQIP</sequence>
<dbReference type="PANTHER" id="PTHR46599">
    <property type="entry name" value="PIGGYBAC TRANSPOSABLE ELEMENT-DERIVED PROTEIN 4"/>
    <property type="match status" value="1"/>
</dbReference>
<dbReference type="InterPro" id="IPR029526">
    <property type="entry name" value="PGBD"/>
</dbReference>
<organism evidence="3 4">
    <name type="scientific">Dryococelus australis</name>
    <dbReference type="NCBI Taxonomy" id="614101"/>
    <lineage>
        <taxon>Eukaryota</taxon>
        <taxon>Metazoa</taxon>
        <taxon>Ecdysozoa</taxon>
        <taxon>Arthropoda</taxon>
        <taxon>Hexapoda</taxon>
        <taxon>Insecta</taxon>
        <taxon>Pterygota</taxon>
        <taxon>Neoptera</taxon>
        <taxon>Polyneoptera</taxon>
        <taxon>Phasmatodea</taxon>
        <taxon>Verophasmatodea</taxon>
        <taxon>Anareolatae</taxon>
        <taxon>Phasmatidae</taxon>
        <taxon>Eurycanthinae</taxon>
        <taxon>Dryococelus</taxon>
    </lineage>
</organism>
<dbReference type="PANTHER" id="PTHR46599:SF6">
    <property type="entry name" value="DUAL SPECIFICITY PHOSPHATASE 26"/>
    <property type="match status" value="1"/>
</dbReference>
<protein>
    <recommendedName>
        <fullName evidence="2">PiggyBac transposable element-derived protein domain-containing protein</fullName>
    </recommendedName>
</protein>
<evidence type="ECO:0000313" key="3">
    <source>
        <dbReference type="EMBL" id="KAJ8888478.1"/>
    </source>
</evidence>
<feature type="transmembrane region" description="Helical" evidence="1">
    <location>
        <begin position="40"/>
        <end position="60"/>
    </location>
</feature>
<evidence type="ECO:0000259" key="2">
    <source>
        <dbReference type="Pfam" id="PF13843"/>
    </source>
</evidence>